<dbReference type="InterPro" id="IPR002347">
    <property type="entry name" value="SDR_fam"/>
</dbReference>
<evidence type="ECO:0000313" key="4">
    <source>
        <dbReference type="Proteomes" id="UP001528673"/>
    </source>
</evidence>
<dbReference type="PRINTS" id="PR00081">
    <property type="entry name" value="GDHRDH"/>
</dbReference>
<protein>
    <submittedName>
        <fullName evidence="3">SDR family NAD(P)-dependent oxidoreductase</fullName>
    </submittedName>
</protein>
<evidence type="ECO:0000313" key="3">
    <source>
        <dbReference type="EMBL" id="MDD0838217.1"/>
    </source>
</evidence>
<dbReference type="RefSeq" id="WP_273949840.1">
    <property type="nucleotide sequence ID" value="NZ_JAQSIP010000002.1"/>
</dbReference>
<dbReference type="EMBL" id="JAQSIP010000002">
    <property type="protein sequence ID" value="MDD0838217.1"/>
    <property type="molecule type" value="Genomic_DNA"/>
</dbReference>
<evidence type="ECO:0000256" key="2">
    <source>
        <dbReference type="ARBA" id="ARBA00023002"/>
    </source>
</evidence>
<sequence length="252" mass="26228">MAPLPPTQPEERACALVTGAARGIGLSIATQLALDGFHVLATDLDEAEVTTQALALQAQGLSVQAAGLDVQDRAGVSRVIEGLERLDVVVNNAGMASSMLALRELDAPRLRRMLGVNLVGSFIVAQEAVRRLKPGGRIIQIASRGYLGGAGAAHYVASKAGVVGMVRAMAIELRWRGIAVNAVAPGMVDTRMLEGFSPEVRRSLEQREPSGAAASPQTIADTVAFLASPRASQMTGQVIFVDGGKSVGMPPL</sequence>
<organism evidence="3 4">
    <name type="scientific">Curvibacter cyanobacteriorum</name>
    <dbReference type="NCBI Taxonomy" id="3026422"/>
    <lineage>
        <taxon>Bacteria</taxon>
        <taxon>Pseudomonadati</taxon>
        <taxon>Pseudomonadota</taxon>
        <taxon>Betaproteobacteria</taxon>
        <taxon>Burkholderiales</taxon>
        <taxon>Comamonadaceae</taxon>
        <taxon>Curvibacter</taxon>
    </lineage>
</organism>
<dbReference type="PROSITE" id="PS00061">
    <property type="entry name" value="ADH_SHORT"/>
    <property type="match status" value="1"/>
</dbReference>
<dbReference type="PRINTS" id="PR00080">
    <property type="entry name" value="SDRFAMILY"/>
</dbReference>
<keyword evidence="4" id="KW-1185">Reference proteome</keyword>
<comment type="similarity">
    <text evidence="1">Belongs to the short-chain dehydrogenases/reductases (SDR) family.</text>
</comment>
<dbReference type="Proteomes" id="UP001528673">
    <property type="component" value="Unassembled WGS sequence"/>
</dbReference>
<dbReference type="SUPFAM" id="SSF51735">
    <property type="entry name" value="NAD(P)-binding Rossmann-fold domains"/>
    <property type="match status" value="1"/>
</dbReference>
<dbReference type="Pfam" id="PF13561">
    <property type="entry name" value="adh_short_C2"/>
    <property type="match status" value="1"/>
</dbReference>
<reference evidence="3 4" key="1">
    <citation type="submission" date="2023-02" db="EMBL/GenBank/DDBJ databases">
        <title>Bacterial whole genomic sequence of Curvibacter sp. HBC61.</title>
        <authorList>
            <person name="Le V."/>
            <person name="Ko S.-R."/>
            <person name="Ahn C.-Y."/>
            <person name="Oh H.-M."/>
        </authorList>
    </citation>
    <scope>NUCLEOTIDE SEQUENCE [LARGE SCALE GENOMIC DNA]</scope>
    <source>
        <strain evidence="3 4">HBC61</strain>
    </source>
</reference>
<dbReference type="PANTHER" id="PTHR42760:SF133">
    <property type="entry name" value="3-OXOACYL-[ACYL-CARRIER-PROTEIN] REDUCTASE"/>
    <property type="match status" value="1"/>
</dbReference>
<accession>A0ABT5MWK2</accession>
<dbReference type="InterPro" id="IPR020904">
    <property type="entry name" value="Sc_DH/Rdtase_CS"/>
</dbReference>
<evidence type="ECO:0000256" key="1">
    <source>
        <dbReference type="ARBA" id="ARBA00006484"/>
    </source>
</evidence>
<keyword evidence="2" id="KW-0560">Oxidoreductase</keyword>
<dbReference type="Gene3D" id="3.40.50.720">
    <property type="entry name" value="NAD(P)-binding Rossmann-like Domain"/>
    <property type="match status" value="1"/>
</dbReference>
<dbReference type="PANTHER" id="PTHR42760">
    <property type="entry name" value="SHORT-CHAIN DEHYDROGENASES/REDUCTASES FAMILY MEMBER"/>
    <property type="match status" value="1"/>
</dbReference>
<comment type="caution">
    <text evidence="3">The sequence shown here is derived from an EMBL/GenBank/DDBJ whole genome shotgun (WGS) entry which is preliminary data.</text>
</comment>
<proteinExistence type="inferred from homology"/>
<dbReference type="InterPro" id="IPR036291">
    <property type="entry name" value="NAD(P)-bd_dom_sf"/>
</dbReference>
<gene>
    <name evidence="3" type="ORF">PSQ40_06510</name>
</gene>
<name>A0ABT5MWK2_9BURK</name>